<dbReference type="RefSeq" id="WP_307596078.1">
    <property type="nucleotide sequence ID" value="NZ_JAUSRV010000014.1"/>
</dbReference>
<name>A0AAW8EM04_VARPD</name>
<dbReference type="InterPro" id="IPR058575">
    <property type="entry name" value="NTP_transf_8_dom"/>
</dbReference>
<accession>A0AAW8EM04</accession>
<reference evidence="3" key="1">
    <citation type="submission" date="2023-07" db="EMBL/GenBank/DDBJ databases">
        <title>Sorghum-associated microbial communities from plants grown in Nebraska, USA.</title>
        <authorList>
            <person name="Schachtman D."/>
        </authorList>
    </citation>
    <scope>NUCLEOTIDE SEQUENCE</scope>
    <source>
        <strain evidence="3">DS3315</strain>
    </source>
</reference>
<dbReference type="EMBL" id="JAUSRV010000014">
    <property type="protein sequence ID" value="MDP9973872.1"/>
    <property type="molecule type" value="Genomic_DNA"/>
</dbReference>
<sequence>MSDILESSESQKRQYIDAESVFAEIRRLRQEAAQFRGGMIWREISGHRYLIRTSVKGTHKSLGPESEATARIFQTFTQRKAALADRLASIEKTFEEQRRLNRALRVGRVPPVVVDVLNVLDKAGVSEHFTVVGTHALYAYESACGVRFVPQAMATRDIDLLFDTRRHLAFFSRMKESELSLLGLLRKADKSFERLEDQKETVRNATGFEVDVIRRVAKDGDPHPLRMSDDEDDIWAVQASTGERILNSPRFSQMVVSTTGEMALMNTMHPLDFVDVKLALAKYPNRDPLKRSKDALQAELVATLVRDYMPQYARLGPSGSVDEEPGEADLPR</sequence>
<evidence type="ECO:0000313" key="3">
    <source>
        <dbReference type="EMBL" id="MDP9973872.1"/>
    </source>
</evidence>
<feature type="domain" description="Nucleotidyltransferase-like" evidence="2">
    <location>
        <begin position="113"/>
        <end position="310"/>
    </location>
</feature>
<dbReference type="AlphaFoldDB" id="A0AAW8EM04"/>
<evidence type="ECO:0000313" key="4">
    <source>
        <dbReference type="Proteomes" id="UP001224845"/>
    </source>
</evidence>
<organism evidence="3 4">
    <name type="scientific">Variovorax paradoxus</name>
    <dbReference type="NCBI Taxonomy" id="34073"/>
    <lineage>
        <taxon>Bacteria</taxon>
        <taxon>Pseudomonadati</taxon>
        <taxon>Pseudomonadota</taxon>
        <taxon>Betaproteobacteria</taxon>
        <taxon>Burkholderiales</taxon>
        <taxon>Comamonadaceae</taxon>
        <taxon>Variovorax</taxon>
    </lineage>
</organism>
<dbReference type="Proteomes" id="UP001224845">
    <property type="component" value="Unassembled WGS sequence"/>
</dbReference>
<evidence type="ECO:0000256" key="1">
    <source>
        <dbReference type="SAM" id="MobiDB-lite"/>
    </source>
</evidence>
<feature type="compositionally biased region" description="Acidic residues" evidence="1">
    <location>
        <begin position="321"/>
        <end position="332"/>
    </location>
</feature>
<feature type="region of interest" description="Disordered" evidence="1">
    <location>
        <begin position="313"/>
        <end position="332"/>
    </location>
</feature>
<dbReference type="Pfam" id="PF12281">
    <property type="entry name" value="NTP_transf_8"/>
    <property type="match status" value="1"/>
</dbReference>
<comment type="caution">
    <text evidence="3">The sequence shown here is derived from an EMBL/GenBank/DDBJ whole genome shotgun (WGS) entry which is preliminary data.</text>
</comment>
<gene>
    <name evidence="3" type="ORF">J2W39_005135</name>
</gene>
<evidence type="ECO:0000259" key="2">
    <source>
        <dbReference type="Pfam" id="PF12281"/>
    </source>
</evidence>
<proteinExistence type="predicted"/>
<protein>
    <recommendedName>
        <fullName evidence="2">Nucleotidyltransferase-like domain-containing protein</fullName>
    </recommendedName>
</protein>